<dbReference type="Gene3D" id="1.25.40.10">
    <property type="entry name" value="Tetratricopeptide repeat domain"/>
    <property type="match status" value="2"/>
</dbReference>
<dbReference type="Pfam" id="PF13424">
    <property type="entry name" value="TPR_12"/>
    <property type="match status" value="2"/>
</dbReference>
<dbReference type="RefSeq" id="WP_008985454.1">
    <property type="nucleotide sequence ID" value="NZ_AKKU01000025.1"/>
</dbReference>
<evidence type="ECO:0000256" key="1">
    <source>
        <dbReference type="SAM" id="SignalP"/>
    </source>
</evidence>
<protein>
    <submittedName>
        <fullName evidence="2">Signal transduction protein</fullName>
    </submittedName>
</protein>
<comment type="caution">
    <text evidence="2">The sequence shown here is derived from an EMBL/GenBank/DDBJ whole genome shotgun (WGS) entry which is preliminary data.</text>
</comment>
<dbReference type="STRING" id="1195246.AGRI_13376"/>
<keyword evidence="3" id="KW-1185">Reference proteome</keyword>
<evidence type="ECO:0000313" key="3">
    <source>
        <dbReference type="Proteomes" id="UP000035062"/>
    </source>
</evidence>
<keyword evidence="1" id="KW-0732">Signal</keyword>
<reference evidence="2 3" key="1">
    <citation type="journal article" date="2012" name="J. Bacteriol.">
        <title>Genome Sequence of Pectin-Degrading Alishewanella agri, Isolated from Landfill Soil.</title>
        <authorList>
            <person name="Kim J."/>
            <person name="Jung J."/>
            <person name="Sung J.S."/>
            <person name="Chun J."/>
            <person name="Park W."/>
        </authorList>
    </citation>
    <scope>NUCLEOTIDE SEQUENCE [LARGE SCALE GENOMIC DNA]</scope>
    <source>
        <strain evidence="2 3">BL06</strain>
    </source>
</reference>
<dbReference type="PATRIC" id="fig|1195246.3.peg.2660"/>
<evidence type="ECO:0000313" key="2">
    <source>
        <dbReference type="EMBL" id="EIW88197.1"/>
    </source>
</evidence>
<sequence length="677" mass="76604">MRILAIIFIVIFSSPSLCATSLSERLRDAASSQAAAEKNIEALHTQATDQLSTEDYLVLSESYQTLNNRDAALDAASKAEQSAVTPYLKALSFYHKAQIHGIYYQNAEMAIQQLVAAEQILSNAEDKTSQLLLNDVLHSFASAYNLRGQLAQGLTYAERSLKLARQLNEPARELNALIIGGRLALQNNQYQQAFYYLQQGVTLASKLEDNESLASLHFRLGMAFRKLDLHPEALEHFQQAAERYRALDRQSNYAYTLIYLAETYLEEPVQTDKAESLLQEAKLIAEQQQHVLRMALVNYSLGRVALLREQYPAAEQFYQQALQQFRQVNSATYTLEAALALVRLYYQQQQYPAATALLNELSPNIAEAATYLQLRFYTSAALLAAAKGDWQQAYLAQEKTTTLNQQELTEHLQQQMTQLKGSLTQSSDQTDVREEVLALQQQLSASESRQLLLQLLLVGLIFTAFVIWQLYRRQLPAGPLPSQTELTPRQWSQFRDKVKQQTANTPLNLLLLLPRDRTALQQRFGRKVINTLLQQVRQELDLPEVSACYSGSEMLWLATPTEHADALMPKAQQLLQQKLTALGAEPRIICTNLPLATLLGEHWQKDDLSALPEVIWFGWHLASNSQTDLATWQLDVEASHPRPCEWQAENLRTDMLNACKLGELQLWLNGQELKARL</sequence>
<dbReference type="SMART" id="SM00028">
    <property type="entry name" value="TPR"/>
    <property type="match status" value="4"/>
</dbReference>
<feature type="chain" id="PRO_5003723176" evidence="1">
    <location>
        <begin position="20"/>
        <end position="677"/>
    </location>
</feature>
<dbReference type="SUPFAM" id="SSF48452">
    <property type="entry name" value="TPR-like"/>
    <property type="match status" value="1"/>
</dbReference>
<feature type="signal peptide" evidence="1">
    <location>
        <begin position="1"/>
        <end position="19"/>
    </location>
</feature>
<proteinExistence type="predicted"/>
<dbReference type="AlphaFoldDB" id="I9P023"/>
<accession>I9P023</accession>
<name>I9P023_9ALTE</name>
<dbReference type="Proteomes" id="UP000035062">
    <property type="component" value="Unassembled WGS sequence"/>
</dbReference>
<organism evidence="2 3">
    <name type="scientific">Alishewanella agri BL06</name>
    <dbReference type="NCBI Taxonomy" id="1195246"/>
    <lineage>
        <taxon>Bacteria</taxon>
        <taxon>Pseudomonadati</taxon>
        <taxon>Pseudomonadota</taxon>
        <taxon>Gammaproteobacteria</taxon>
        <taxon>Alteromonadales</taxon>
        <taxon>Alteromonadaceae</taxon>
        <taxon>Alishewanella</taxon>
    </lineage>
</organism>
<gene>
    <name evidence="2" type="ORF">AGRI_13376</name>
</gene>
<dbReference type="InterPro" id="IPR019734">
    <property type="entry name" value="TPR_rpt"/>
</dbReference>
<dbReference type="eggNOG" id="COG0457">
    <property type="taxonomic scope" value="Bacteria"/>
</dbReference>
<dbReference type="InterPro" id="IPR011990">
    <property type="entry name" value="TPR-like_helical_dom_sf"/>
</dbReference>
<dbReference type="EMBL" id="AKKU01000025">
    <property type="protein sequence ID" value="EIW88197.1"/>
    <property type="molecule type" value="Genomic_DNA"/>
</dbReference>